<feature type="domain" description="THUMP" evidence="10">
    <location>
        <begin position="60"/>
        <end position="167"/>
    </location>
</feature>
<dbReference type="Gene3D" id="3.40.50.620">
    <property type="entry name" value="HUPs"/>
    <property type="match status" value="1"/>
</dbReference>
<dbReference type="PROSITE" id="PS51165">
    <property type="entry name" value="THUMP"/>
    <property type="match status" value="1"/>
</dbReference>
<keyword evidence="4 9" id="KW-0808">Transferase</keyword>
<evidence type="ECO:0000313" key="12">
    <source>
        <dbReference type="Proteomes" id="UP001449582"/>
    </source>
</evidence>
<feature type="binding site" evidence="9">
    <location>
        <position position="269"/>
    </location>
    <ligand>
        <name>ATP</name>
        <dbReference type="ChEBI" id="CHEBI:30616"/>
    </ligand>
</feature>
<feature type="binding site" evidence="9">
    <location>
        <position position="300"/>
    </location>
    <ligand>
        <name>ATP</name>
        <dbReference type="ChEBI" id="CHEBI:30616"/>
    </ligand>
</feature>
<dbReference type="PANTHER" id="PTHR43209:SF1">
    <property type="entry name" value="TRNA SULFURTRANSFERASE"/>
    <property type="match status" value="1"/>
</dbReference>
<keyword evidence="3 9" id="KW-0820">tRNA-binding</keyword>
<protein>
    <recommendedName>
        <fullName evidence="9">Probable tRNA sulfurtransferase</fullName>
        <ecNumber evidence="9">2.8.1.4</ecNumber>
    </recommendedName>
    <alternativeName>
        <fullName evidence="9">Sulfur carrier protein ThiS sulfurtransferase</fullName>
    </alternativeName>
    <alternativeName>
        <fullName evidence="9">Thiamine biosynthesis protein ThiI</fullName>
    </alternativeName>
    <alternativeName>
        <fullName evidence="9">tRNA 4-thiouridine synthase</fullName>
    </alternativeName>
</protein>
<dbReference type="InterPro" id="IPR049961">
    <property type="entry name" value="ThiI_N"/>
</dbReference>
<evidence type="ECO:0000256" key="4">
    <source>
        <dbReference type="ARBA" id="ARBA00022679"/>
    </source>
</evidence>
<dbReference type="CDD" id="cd01712">
    <property type="entry name" value="PPase_ThiI"/>
    <property type="match status" value="1"/>
</dbReference>
<dbReference type="InterPro" id="IPR054173">
    <property type="entry name" value="ThiI_fer"/>
</dbReference>
<comment type="catalytic activity">
    <reaction evidence="9">
        <text>[ThiI sulfur-carrier protein]-S-sulfanyl-L-cysteine + a uridine in tRNA + 2 reduced [2Fe-2S]-[ferredoxin] + ATP + H(+) = [ThiI sulfur-carrier protein]-L-cysteine + a 4-thiouridine in tRNA + 2 oxidized [2Fe-2S]-[ferredoxin] + AMP + diphosphate</text>
        <dbReference type="Rhea" id="RHEA:24176"/>
        <dbReference type="Rhea" id="RHEA-COMP:10000"/>
        <dbReference type="Rhea" id="RHEA-COMP:10001"/>
        <dbReference type="Rhea" id="RHEA-COMP:13337"/>
        <dbReference type="Rhea" id="RHEA-COMP:13338"/>
        <dbReference type="Rhea" id="RHEA-COMP:13339"/>
        <dbReference type="Rhea" id="RHEA-COMP:13340"/>
        <dbReference type="ChEBI" id="CHEBI:15378"/>
        <dbReference type="ChEBI" id="CHEBI:29950"/>
        <dbReference type="ChEBI" id="CHEBI:30616"/>
        <dbReference type="ChEBI" id="CHEBI:33019"/>
        <dbReference type="ChEBI" id="CHEBI:33737"/>
        <dbReference type="ChEBI" id="CHEBI:33738"/>
        <dbReference type="ChEBI" id="CHEBI:61963"/>
        <dbReference type="ChEBI" id="CHEBI:65315"/>
        <dbReference type="ChEBI" id="CHEBI:136798"/>
        <dbReference type="ChEBI" id="CHEBI:456215"/>
        <dbReference type="EC" id="2.8.1.4"/>
    </reaction>
</comment>
<dbReference type="Pfam" id="PF02926">
    <property type="entry name" value="THUMP"/>
    <property type="match status" value="1"/>
</dbReference>
<comment type="caution">
    <text evidence="11">The sequence shown here is derived from an EMBL/GenBank/DDBJ whole genome shotgun (WGS) entry which is preliminary data.</text>
</comment>
<dbReference type="Pfam" id="PF02568">
    <property type="entry name" value="ThiI"/>
    <property type="match status" value="1"/>
</dbReference>
<dbReference type="CDD" id="cd11716">
    <property type="entry name" value="THUMP_ThiI"/>
    <property type="match status" value="1"/>
</dbReference>
<comment type="subcellular location">
    <subcellularLocation>
        <location evidence="1 9">Cytoplasm</location>
    </subcellularLocation>
</comment>
<keyword evidence="2 9" id="KW-0963">Cytoplasm</keyword>
<keyword evidence="6 9" id="KW-0067">ATP-binding</keyword>
<dbReference type="PANTHER" id="PTHR43209">
    <property type="entry name" value="TRNA SULFURTRANSFERASE"/>
    <property type="match status" value="1"/>
</dbReference>
<dbReference type="SUPFAM" id="SSF143437">
    <property type="entry name" value="THUMP domain-like"/>
    <property type="match status" value="1"/>
</dbReference>
<accession>A0ABP9U5F8</accession>
<dbReference type="SUPFAM" id="SSF52402">
    <property type="entry name" value="Adenine nucleotide alpha hydrolases-like"/>
    <property type="match status" value="1"/>
</dbReference>
<dbReference type="InterPro" id="IPR004114">
    <property type="entry name" value="THUMP_dom"/>
</dbReference>
<dbReference type="EMBL" id="BAABQM010000002">
    <property type="protein sequence ID" value="GAA5414578.1"/>
    <property type="molecule type" value="Genomic_DNA"/>
</dbReference>
<keyword evidence="5 9" id="KW-0547">Nucleotide-binding</keyword>
<evidence type="ECO:0000313" key="11">
    <source>
        <dbReference type="EMBL" id="GAA5414578.1"/>
    </source>
</evidence>
<keyword evidence="7 9" id="KW-0694">RNA-binding</keyword>
<dbReference type="Gene3D" id="3.30.2130.30">
    <property type="match status" value="1"/>
</dbReference>
<dbReference type="HAMAP" id="MF_00021">
    <property type="entry name" value="ThiI"/>
    <property type="match status" value="1"/>
</dbReference>
<name>A0ABP9U5F8_9BACT</name>
<dbReference type="RefSeq" id="WP_353289744.1">
    <property type="nucleotide sequence ID" value="NZ_BAABQM010000002.1"/>
</dbReference>
<sequence>MESILYIKYGELTLKGKNRMTFVRVLYKNIKQALHDFEGLNIEYFYDNMKISNLSNNDVEKIIEILRFVPGIHSINVAHLVSDDINDVRACTLAVAQQEVATHGYKTFKVESRRQNKNYFLDSMKIKNIVAGNILENTELKVDLHHPELTVNVEIKNDHKAVIFGRRIMGLSGLPVGVNGRVLVLLSGGLDSPVAAKLLMNRGLAVDFITFITPPHTSERALQKVRDLAKVISMDNRLCNSKLYVCDFSSMQHELTHIAKESYRITLMRRYFFRIAKRIALEHKLSAIATGESIGQVASQTLESMQVITKVLDDFLVLKPLLTYEKEDIITKAKFFGTHDLSILPYNDSCSVFAPKNPTTQPKLEVAEKLEQSLDLIDSIMENVLEKHTWLETYNGNEFTKRN</sequence>
<dbReference type="InterPro" id="IPR050102">
    <property type="entry name" value="tRNA_sulfurtransferase_ThiI"/>
</dbReference>
<feature type="binding site" evidence="9">
    <location>
        <position position="291"/>
    </location>
    <ligand>
        <name>ATP</name>
        <dbReference type="ChEBI" id="CHEBI:30616"/>
    </ligand>
</feature>
<evidence type="ECO:0000256" key="5">
    <source>
        <dbReference type="ARBA" id="ARBA00022741"/>
    </source>
</evidence>
<dbReference type="EC" id="2.8.1.4" evidence="9"/>
<evidence type="ECO:0000259" key="10">
    <source>
        <dbReference type="PROSITE" id="PS51165"/>
    </source>
</evidence>
<feature type="binding site" evidence="9">
    <location>
        <begin position="210"/>
        <end position="211"/>
    </location>
    <ligand>
        <name>ATP</name>
        <dbReference type="ChEBI" id="CHEBI:30616"/>
    </ligand>
</feature>
<evidence type="ECO:0000256" key="7">
    <source>
        <dbReference type="ARBA" id="ARBA00022884"/>
    </source>
</evidence>
<gene>
    <name evidence="9 11" type="primary">thiI</name>
    <name evidence="11" type="ORF">UREOM_2890</name>
</gene>
<comment type="catalytic activity">
    <reaction evidence="9">
        <text>[ThiS sulfur-carrier protein]-C-terminal Gly-Gly-AMP + S-sulfanyl-L-cysteinyl-[cysteine desulfurase] + AH2 = [ThiS sulfur-carrier protein]-C-terminal-Gly-aminoethanethioate + L-cysteinyl-[cysteine desulfurase] + A + AMP + 2 H(+)</text>
        <dbReference type="Rhea" id="RHEA:43340"/>
        <dbReference type="Rhea" id="RHEA-COMP:12157"/>
        <dbReference type="Rhea" id="RHEA-COMP:12158"/>
        <dbReference type="Rhea" id="RHEA-COMP:12910"/>
        <dbReference type="Rhea" id="RHEA-COMP:19908"/>
        <dbReference type="ChEBI" id="CHEBI:13193"/>
        <dbReference type="ChEBI" id="CHEBI:15378"/>
        <dbReference type="ChEBI" id="CHEBI:17499"/>
        <dbReference type="ChEBI" id="CHEBI:29950"/>
        <dbReference type="ChEBI" id="CHEBI:61963"/>
        <dbReference type="ChEBI" id="CHEBI:90618"/>
        <dbReference type="ChEBI" id="CHEBI:232372"/>
        <dbReference type="ChEBI" id="CHEBI:456215"/>
    </reaction>
</comment>
<evidence type="ECO:0000256" key="6">
    <source>
        <dbReference type="ARBA" id="ARBA00022840"/>
    </source>
</evidence>
<comment type="function">
    <text evidence="9">Catalyzes the ATP-dependent transfer of a sulfur to tRNA to produce 4-thiouridine in position 8 of tRNAs, which functions as a near-UV photosensor. Also catalyzes the transfer of sulfur to the sulfur carrier protein ThiS, forming ThiS-thiocarboxylate. This is a step in the synthesis of thiazole, in the thiamine biosynthesis pathway. The sulfur is donated as persulfide by IscS.</text>
</comment>
<dbReference type="InterPro" id="IPR049962">
    <property type="entry name" value="THUMP_ThiI"/>
</dbReference>
<dbReference type="SMART" id="SM00981">
    <property type="entry name" value="THUMP"/>
    <property type="match status" value="1"/>
</dbReference>
<feature type="binding site" evidence="9">
    <location>
        <begin position="185"/>
        <end position="186"/>
    </location>
    <ligand>
        <name>ATP</name>
        <dbReference type="ChEBI" id="CHEBI:30616"/>
    </ligand>
</feature>
<evidence type="ECO:0000256" key="2">
    <source>
        <dbReference type="ARBA" id="ARBA00022490"/>
    </source>
</evidence>
<organism evidence="11 12">
    <name type="scientific">Ureaplasma ceti</name>
    <dbReference type="NCBI Taxonomy" id="3119530"/>
    <lineage>
        <taxon>Bacteria</taxon>
        <taxon>Bacillati</taxon>
        <taxon>Mycoplasmatota</taxon>
        <taxon>Mycoplasmoidales</taxon>
        <taxon>Mycoplasmoidaceae</taxon>
        <taxon>Ureaplasma</taxon>
    </lineage>
</organism>
<comment type="pathway">
    <text evidence="9">Cofactor biosynthesis; thiamine diphosphate biosynthesis.</text>
</comment>
<evidence type="ECO:0000256" key="1">
    <source>
        <dbReference type="ARBA" id="ARBA00004496"/>
    </source>
</evidence>
<dbReference type="Proteomes" id="UP001449582">
    <property type="component" value="Unassembled WGS sequence"/>
</dbReference>
<comment type="similarity">
    <text evidence="9">Belongs to the ThiI family.</text>
</comment>
<evidence type="ECO:0000256" key="3">
    <source>
        <dbReference type="ARBA" id="ARBA00022555"/>
    </source>
</evidence>
<evidence type="ECO:0000256" key="8">
    <source>
        <dbReference type="ARBA" id="ARBA00022977"/>
    </source>
</evidence>
<dbReference type="InterPro" id="IPR020536">
    <property type="entry name" value="ThiI_AANH"/>
</dbReference>
<dbReference type="InterPro" id="IPR014729">
    <property type="entry name" value="Rossmann-like_a/b/a_fold"/>
</dbReference>
<keyword evidence="8 9" id="KW-0784">Thiamine biosynthesis</keyword>
<dbReference type="InterPro" id="IPR003720">
    <property type="entry name" value="tRNA_STrfase"/>
</dbReference>
<keyword evidence="12" id="KW-1185">Reference proteome</keyword>
<dbReference type="Pfam" id="PF22025">
    <property type="entry name" value="ThiI_fer"/>
    <property type="match status" value="1"/>
</dbReference>
<proteinExistence type="inferred from homology"/>
<dbReference type="NCBIfam" id="TIGR00342">
    <property type="entry name" value="tRNA uracil 4-sulfurtransferase ThiI"/>
    <property type="match status" value="1"/>
</dbReference>
<evidence type="ECO:0000256" key="9">
    <source>
        <dbReference type="HAMAP-Rule" id="MF_00021"/>
    </source>
</evidence>
<reference evidence="11" key="1">
    <citation type="submission" date="2024-02" db="EMBL/GenBank/DDBJ databases">
        <title>Draft genome sequence of new strains in genus Ureaplasma.</title>
        <authorList>
            <person name="Nakajima Y."/>
            <person name="Segawa T."/>
        </authorList>
    </citation>
    <scope>NUCLEOTIDE SEQUENCE [LARGE SCALE GENOMIC DNA]</scope>
    <source>
        <strain evidence="11">OM1</strain>
    </source>
</reference>